<feature type="domain" description="PPM-type phosphatase" evidence="3">
    <location>
        <begin position="424"/>
        <end position="641"/>
    </location>
</feature>
<keyword evidence="5" id="KW-1185">Reference proteome</keyword>
<keyword evidence="2" id="KW-0472">Membrane</keyword>
<dbReference type="RefSeq" id="WP_109019121.1">
    <property type="nucleotide sequence ID" value="NZ_AP025028.1"/>
</dbReference>
<feature type="transmembrane region" description="Helical" evidence="2">
    <location>
        <begin position="283"/>
        <end position="303"/>
    </location>
</feature>
<protein>
    <recommendedName>
        <fullName evidence="3">PPM-type phosphatase domain-containing protein</fullName>
    </recommendedName>
</protein>
<dbReference type="InterPro" id="IPR001932">
    <property type="entry name" value="PPM-type_phosphatase-like_dom"/>
</dbReference>
<proteinExistence type="predicted"/>
<reference evidence="4 5" key="1">
    <citation type="submission" date="2021-08" db="EMBL/GenBank/DDBJ databases">
        <title>Complete genome sequence of Leptospira kobayashii strain E30.</title>
        <authorList>
            <person name="Nakao R."/>
            <person name="Nakamura S."/>
            <person name="Masuzawa T."/>
            <person name="Koizumi N."/>
        </authorList>
    </citation>
    <scope>NUCLEOTIDE SEQUENCE [LARGE SCALE GENOMIC DNA]</scope>
    <source>
        <strain evidence="4 5">E30</strain>
    </source>
</reference>
<feature type="transmembrane region" description="Helical" evidence="2">
    <location>
        <begin position="253"/>
        <end position="271"/>
    </location>
</feature>
<evidence type="ECO:0000256" key="2">
    <source>
        <dbReference type="SAM" id="Phobius"/>
    </source>
</evidence>
<dbReference type="Pfam" id="PF07695">
    <property type="entry name" value="7TMR-DISM_7TM"/>
    <property type="match status" value="1"/>
</dbReference>
<feature type="transmembrane region" description="Helical" evidence="2">
    <location>
        <begin position="341"/>
        <end position="366"/>
    </location>
</feature>
<evidence type="ECO:0000313" key="4">
    <source>
        <dbReference type="EMBL" id="BDA79477.1"/>
    </source>
</evidence>
<dbReference type="Pfam" id="PF07228">
    <property type="entry name" value="SpoIIE"/>
    <property type="match status" value="1"/>
</dbReference>
<dbReference type="Gene3D" id="3.60.40.10">
    <property type="entry name" value="PPM-type phosphatase domain"/>
    <property type="match status" value="1"/>
</dbReference>
<dbReference type="PANTHER" id="PTHR43156">
    <property type="entry name" value="STAGE II SPORULATION PROTEIN E-RELATED"/>
    <property type="match status" value="1"/>
</dbReference>
<dbReference type="EMBL" id="AP025028">
    <property type="protein sequence ID" value="BDA79477.1"/>
    <property type="molecule type" value="Genomic_DNA"/>
</dbReference>
<keyword evidence="1" id="KW-0378">Hydrolase</keyword>
<gene>
    <name evidence="4" type="ORF">LPTSP3_g24070</name>
</gene>
<keyword evidence="2" id="KW-0812">Transmembrane</keyword>
<dbReference type="SMART" id="SM00331">
    <property type="entry name" value="PP2C_SIG"/>
    <property type="match status" value="1"/>
</dbReference>
<organism evidence="4 5">
    <name type="scientific">Leptospira kobayashii</name>
    <dbReference type="NCBI Taxonomy" id="1917830"/>
    <lineage>
        <taxon>Bacteria</taxon>
        <taxon>Pseudomonadati</taxon>
        <taxon>Spirochaetota</taxon>
        <taxon>Spirochaetia</taxon>
        <taxon>Leptospirales</taxon>
        <taxon>Leptospiraceae</taxon>
        <taxon>Leptospira</taxon>
    </lineage>
</organism>
<dbReference type="SUPFAM" id="SSF81606">
    <property type="entry name" value="PP2C-like"/>
    <property type="match status" value="1"/>
</dbReference>
<dbReference type="InterPro" id="IPR011623">
    <property type="entry name" value="7TMR_DISM_rcpt_extracell_dom1"/>
</dbReference>
<name>A0ABM7UKP6_9LEPT</name>
<dbReference type="PANTHER" id="PTHR43156:SF2">
    <property type="entry name" value="STAGE II SPORULATION PROTEIN E"/>
    <property type="match status" value="1"/>
</dbReference>
<feature type="transmembrane region" description="Helical" evidence="2">
    <location>
        <begin position="372"/>
        <end position="392"/>
    </location>
</feature>
<sequence>MNFITFFKKENLYFLGFIFVLLSCHPLEKTRIIEDWRFGWEMRWLEMEEIDRFSVSEENQSKSYLPYRIPYISITQPHNKILVARRKWEKLQGIESPSLFLRGGVRLLGIFSGNQLVARQFYFSSEGTETEGKKKLEFDPNFFPIVHLPKENAGEYIYVLFLSERNFPIGFNETPVYSDLISNHKMMTNRNQSFAGLGFFFISLGVFSSYLYWRRKKRAIVGFTIFSVLSGLHFMSQIGFWGFFWYDSFAVDFYIFIITLFSIPISGLYFFDKLFGIGRWNIIRMMWQFHLLFSIVILTLAFFDVIPFALALITFAWVTLPSLVLQVLISWGEIAAGKPKAWILALGSVFLLIFNGHDILVAMNVLQSITKLAPWGFFLFVVLLSLYGENLFRDSEVKFVSLQKEIVTAARIQNAILPPSPPKWENINISVYYQPSQEVGGDFYDFQALGNKKYGLLIADVVGHGLGASIVASLSKFSFFQNHNYWENPSFLLSSMNDDLVKRSQGRFTTASYFYLDRERKRFIVASAGHPSFFHLAKKDGSINEIKPKGKPLGILENLTFVEEEYNFEPGDRFLFYTDGLTEETGKGEEEFGIQNLKILFNQFSNLLPDLAVAKMVAEFKSTMKLQGLPHDDITLIVLEVC</sequence>
<keyword evidence="2" id="KW-1133">Transmembrane helix</keyword>
<accession>A0ABM7UKP6</accession>
<feature type="transmembrane region" description="Helical" evidence="2">
    <location>
        <begin position="194"/>
        <end position="213"/>
    </location>
</feature>
<evidence type="ECO:0000256" key="1">
    <source>
        <dbReference type="ARBA" id="ARBA00022801"/>
    </source>
</evidence>
<feature type="transmembrane region" description="Helical" evidence="2">
    <location>
        <begin position="220"/>
        <end position="241"/>
    </location>
</feature>
<evidence type="ECO:0000313" key="5">
    <source>
        <dbReference type="Proteomes" id="UP000245263"/>
    </source>
</evidence>
<evidence type="ECO:0000259" key="3">
    <source>
        <dbReference type="SMART" id="SM00331"/>
    </source>
</evidence>
<dbReference type="InterPro" id="IPR036457">
    <property type="entry name" value="PPM-type-like_dom_sf"/>
</dbReference>
<dbReference type="InterPro" id="IPR052016">
    <property type="entry name" value="Bact_Sigma-Reg"/>
</dbReference>
<dbReference type="Proteomes" id="UP000245263">
    <property type="component" value="Chromosome 1"/>
</dbReference>